<accession>A0A437QWN9</accession>
<dbReference type="Gene3D" id="3.30.1330.40">
    <property type="entry name" value="RutC-like"/>
    <property type="match status" value="1"/>
</dbReference>
<sequence length="131" mass="13970">MKKSVDPKGIAPPASAYRHALLSQGVTDLLTLSGQLGEDPDGKCAEGARAQAEQAWQNVRAILDEAGMGFADIVKVTSYIVGEENIAAYVEVHKELLGDILPPWTLVVVAALGRPEYLIEVDVTAARTAQE</sequence>
<evidence type="ECO:0000256" key="1">
    <source>
        <dbReference type="ARBA" id="ARBA00010552"/>
    </source>
</evidence>
<dbReference type="OrthoDB" id="9799840at2"/>
<organism evidence="2 3">
    <name type="scientific">Hwanghaeella grinnelliae</name>
    <dbReference type="NCBI Taxonomy" id="2500179"/>
    <lineage>
        <taxon>Bacteria</taxon>
        <taxon>Pseudomonadati</taxon>
        <taxon>Pseudomonadota</taxon>
        <taxon>Alphaproteobacteria</taxon>
        <taxon>Rhodospirillales</taxon>
        <taxon>Rhodospirillaceae</taxon>
        <taxon>Hwanghaeella</taxon>
    </lineage>
</organism>
<protein>
    <submittedName>
        <fullName evidence="2">RidA family protein</fullName>
    </submittedName>
</protein>
<dbReference type="SUPFAM" id="SSF55298">
    <property type="entry name" value="YjgF-like"/>
    <property type="match status" value="1"/>
</dbReference>
<evidence type="ECO:0000313" key="3">
    <source>
        <dbReference type="Proteomes" id="UP000287447"/>
    </source>
</evidence>
<dbReference type="PANTHER" id="PTHR11803:SF58">
    <property type="entry name" value="PROTEIN HMF1-RELATED"/>
    <property type="match status" value="1"/>
</dbReference>
<reference evidence="3" key="1">
    <citation type="submission" date="2019-01" db="EMBL/GenBank/DDBJ databases">
        <title>Gri0909 isolated from a small marine red alga.</title>
        <authorList>
            <person name="Kim J."/>
            <person name="Jeong S.E."/>
            <person name="Jeon C.O."/>
        </authorList>
    </citation>
    <scope>NUCLEOTIDE SEQUENCE [LARGE SCALE GENOMIC DNA]</scope>
    <source>
        <strain evidence="3">Gri0909</strain>
    </source>
</reference>
<comment type="similarity">
    <text evidence="1">Belongs to the RutC family.</text>
</comment>
<dbReference type="InterPro" id="IPR035959">
    <property type="entry name" value="RutC-like_sf"/>
</dbReference>
<comment type="caution">
    <text evidence="2">The sequence shown here is derived from an EMBL/GenBank/DDBJ whole genome shotgun (WGS) entry which is preliminary data.</text>
</comment>
<dbReference type="RefSeq" id="WP_127764326.1">
    <property type="nucleotide sequence ID" value="NZ_SADE01000001.1"/>
</dbReference>
<dbReference type="InterPro" id="IPR006175">
    <property type="entry name" value="YjgF/YER057c/UK114"/>
</dbReference>
<dbReference type="EMBL" id="SADE01000001">
    <property type="protein sequence ID" value="RVU38954.1"/>
    <property type="molecule type" value="Genomic_DNA"/>
</dbReference>
<proteinExistence type="inferred from homology"/>
<dbReference type="AlphaFoldDB" id="A0A437QWN9"/>
<name>A0A437QWN9_9PROT</name>
<gene>
    <name evidence="2" type="ORF">EOI86_06735</name>
</gene>
<dbReference type="Pfam" id="PF01042">
    <property type="entry name" value="Ribonuc_L-PSP"/>
    <property type="match status" value="1"/>
</dbReference>
<dbReference type="GO" id="GO:0019239">
    <property type="term" value="F:deaminase activity"/>
    <property type="evidence" value="ECO:0007669"/>
    <property type="project" value="TreeGrafter"/>
</dbReference>
<evidence type="ECO:0000313" key="2">
    <source>
        <dbReference type="EMBL" id="RVU38954.1"/>
    </source>
</evidence>
<keyword evidence="3" id="KW-1185">Reference proteome</keyword>
<dbReference type="Proteomes" id="UP000287447">
    <property type="component" value="Unassembled WGS sequence"/>
</dbReference>
<dbReference type="PANTHER" id="PTHR11803">
    <property type="entry name" value="2-IMINOBUTANOATE/2-IMINOPROPANOATE DEAMINASE RIDA"/>
    <property type="match status" value="1"/>
</dbReference>
<dbReference type="GO" id="GO:0005829">
    <property type="term" value="C:cytosol"/>
    <property type="evidence" value="ECO:0007669"/>
    <property type="project" value="TreeGrafter"/>
</dbReference>